<dbReference type="InterPro" id="IPR002885">
    <property type="entry name" value="PPR_rpt"/>
</dbReference>
<feature type="repeat" description="PPR" evidence="3">
    <location>
        <begin position="200"/>
        <end position="230"/>
    </location>
</feature>
<evidence type="ECO:0000313" key="4">
    <source>
        <dbReference type="EMBL" id="KAF5946168.1"/>
    </source>
</evidence>
<evidence type="ECO:0000256" key="1">
    <source>
        <dbReference type="ARBA" id="ARBA00007626"/>
    </source>
</evidence>
<dbReference type="Pfam" id="PF13041">
    <property type="entry name" value="PPR_2"/>
    <property type="match status" value="2"/>
</dbReference>
<feature type="repeat" description="PPR" evidence="3">
    <location>
        <begin position="345"/>
        <end position="380"/>
    </location>
</feature>
<comment type="similarity">
    <text evidence="1">Belongs to the PPR family. P subfamily.</text>
</comment>
<dbReference type="InterPro" id="IPR011990">
    <property type="entry name" value="TPR-like_helical_dom_sf"/>
</dbReference>
<dbReference type="NCBIfam" id="TIGR00756">
    <property type="entry name" value="PPR"/>
    <property type="match status" value="7"/>
</dbReference>
<comment type="caution">
    <text evidence="4">The sequence shown here is derived from an EMBL/GenBank/DDBJ whole genome shotgun (WGS) entry which is preliminary data.</text>
</comment>
<reference evidence="4 5" key="2">
    <citation type="submission" date="2020-07" db="EMBL/GenBank/DDBJ databases">
        <title>Genome assembly of wild tea tree DASZ reveals pedigree and selection history of tea varieties.</title>
        <authorList>
            <person name="Zhang W."/>
        </authorList>
    </citation>
    <scope>NUCLEOTIDE SEQUENCE [LARGE SCALE GENOMIC DNA]</scope>
    <source>
        <strain evidence="5">cv. G240</strain>
        <tissue evidence="4">Leaf</tissue>
    </source>
</reference>
<evidence type="ECO:0008006" key="6">
    <source>
        <dbReference type="Google" id="ProtNLM"/>
    </source>
</evidence>
<dbReference type="Gene3D" id="1.25.40.10">
    <property type="entry name" value="Tetratricopeptide repeat domain"/>
    <property type="match status" value="4"/>
</dbReference>
<name>A0A7J7H387_CAMSI</name>
<dbReference type="AlphaFoldDB" id="A0A7J7H387"/>
<dbReference type="Pfam" id="PF01535">
    <property type="entry name" value="PPR"/>
    <property type="match status" value="4"/>
</dbReference>
<feature type="repeat" description="PPR" evidence="3">
    <location>
        <begin position="239"/>
        <end position="273"/>
    </location>
</feature>
<feature type="repeat" description="PPR" evidence="3">
    <location>
        <begin position="452"/>
        <end position="486"/>
    </location>
</feature>
<proteinExistence type="inferred from homology"/>
<accession>A0A7J7H387</accession>
<evidence type="ECO:0000256" key="3">
    <source>
        <dbReference type="PROSITE-ProRule" id="PRU00708"/>
    </source>
</evidence>
<organism evidence="4 5">
    <name type="scientific">Camellia sinensis</name>
    <name type="common">Tea plant</name>
    <name type="synonym">Thea sinensis</name>
    <dbReference type="NCBI Taxonomy" id="4442"/>
    <lineage>
        <taxon>Eukaryota</taxon>
        <taxon>Viridiplantae</taxon>
        <taxon>Streptophyta</taxon>
        <taxon>Embryophyta</taxon>
        <taxon>Tracheophyta</taxon>
        <taxon>Spermatophyta</taxon>
        <taxon>Magnoliopsida</taxon>
        <taxon>eudicotyledons</taxon>
        <taxon>Gunneridae</taxon>
        <taxon>Pentapetalae</taxon>
        <taxon>asterids</taxon>
        <taxon>Ericales</taxon>
        <taxon>Theaceae</taxon>
        <taxon>Camellia</taxon>
    </lineage>
</organism>
<feature type="repeat" description="PPR" evidence="3">
    <location>
        <begin position="165"/>
        <end position="199"/>
    </location>
</feature>
<dbReference type="Proteomes" id="UP000593564">
    <property type="component" value="Unassembled WGS sequence"/>
</dbReference>
<evidence type="ECO:0000256" key="2">
    <source>
        <dbReference type="ARBA" id="ARBA00022737"/>
    </source>
</evidence>
<gene>
    <name evidence="4" type="ORF">HYC85_016396</name>
</gene>
<keyword evidence="5" id="KW-1185">Reference proteome</keyword>
<dbReference type="PANTHER" id="PTHR47941">
    <property type="entry name" value="PENTATRICOPEPTIDE REPEAT-CONTAINING PROTEIN 3, MITOCHONDRIAL"/>
    <property type="match status" value="1"/>
</dbReference>
<feature type="repeat" description="PPR" evidence="3">
    <location>
        <begin position="417"/>
        <end position="451"/>
    </location>
</feature>
<dbReference type="PROSITE" id="PS51375">
    <property type="entry name" value="PPR"/>
    <property type="match status" value="7"/>
</dbReference>
<feature type="repeat" description="PPR" evidence="3">
    <location>
        <begin position="310"/>
        <end position="344"/>
    </location>
</feature>
<reference evidence="5" key="1">
    <citation type="journal article" date="2020" name="Nat. Commun.">
        <title>Genome assembly of wild tea tree DASZ reveals pedigree and selection history of tea varieties.</title>
        <authorList>
            <person name="Zhang W."/>
            <person name="Zhang Y."/>
            <person name="Qiu H."/>
            <person name="Guo Y."/>
            <person name="Wan H."/>
            <person name="Zhang X."/>
            <person name="Scossa F."/>
            <person name="Alseekh S."/>
            <person name="Zhang Q."/>
            <person name="Wang P."/>
            <person name="Xu L."/>
            <person name="Schmidt M.H."/>
            <person name="Jia X."/>
            <person name="Li D."/>
            <person name="Zhu A."/>
            <person name="Guo F."/>
            <person name="Chen W."/>
            <person name="Ni D."/>
            <person name="Usadel B."/>
            <person name="Fernie A.R."/>
            <person name="Wen W."/>
        </authorList>
    </citation>
    <scope>NUCLEOTIDE SEQUENCE [LARGE SCALE GENOMIC DNA]</scope>
    <source>
        <strain evidence="5">cv. G240</strain>
    </source>
</reference>
<sequence length="519" mass="58631">MHSSWSCCRLNKFGTMNIVWPRLLTPSHLIQLIRNQRNPLTALQIFNAAKSKFPNYHHNGPVYATMINILGSSGRTAEMKEVICQMKEDSCECRDLVFASAIKSYAKAGLVHEAISLFRSLPQFNCVNWTESFNTLLQIMVKESELETAHHLFLENSHGWEVKSRTRSLNLLIGALCQSNRSDLALQAFQEMNYMCCYPDKETYRILMRGLCEDGRLNEATHLLYSMFWRISQKGSGEDIVVYRTLLDALCDHGQVQEAVDILDKVLRKGLKAPKRCRKHLDLYQCHSDGDMQGVKVLIHEALIKGLVPNSDCYSAIAVDLYSEGKVTEANKVLYEMNDKGFRPSIVIYEAKVAALCKEGQVDDAIKVIEGDMVDGNCVPTVGLYNTVIKGLCCERKSDLAVKYLEKMGKQVGCVPDKETYAILVDGLCYDGRFLEASQILERMLIKSYWPSLATYNTLIQGLCVTGRLYKAVMWLEEMVSEGKIPEHSVWDALVTSLCSDMVVTDFFSAMLKQVKRPS</sequence>
<dbReference type="EMBL" id="JACBKZ010000007">
    <property type="protein sequence ID" value="KAF5946168.1"/>
    <property type="molecule type" value="Genomic_DNA"/>
</dbReference>
<evidence type="ECO:0000313" key="5">
    <source>
        <dbReference type="Proteomes" id="UP000593564"/>
    </source>
</evidence>
<protein>
    <recommendedName>
        <fullName evidence="6">Pentacotripeptide-repeat region of PRORP domain-containing protein</fullName>
    </recommendedName>
</protein>
<keyword evidence="2" id="KW-0677">Repeat</keyword>